<dbReference type="SUPFAM" id="SSF54909">
    <property type="entry name" value="Dimeric alpha+beta barrel"/>
    <property type="match status" value="1"/>
</dbReference>
<evidence type="ECO:0000256" key="3">
    <source>
        <dbReference type="ARBA" id="ARBA00023163"/>
    </source>
</evidence>
<proteinExistence type="predicted"/>
<dbReference type="InterPro" id="IPR000485">
    <property type="entry name" value="AsnC-type_HTH_dom"/>
</dbReference>
<dbReference type="InterPro" id="IPR011991">
    <property type="entry name" value="ArsR-like_HTH"/>
</dbReference>
<dbReference type="Gene3D" id="3.30.70.920">
    <property type="match status" value="1"/>
</dbReference>
<dbReference type="CDD" id="cd00090">
    <property type="entry name" value="HTH_ARSR"/>
    <property type="match status" value="1"/>
</dbReference>
<dbReference type="InterPro" id="IPR019888">
    <property type="entry name" value="Tscrpt_reg_AsnC-like"/>
</dbReference>
<dbReference type="PANTHER" id="PTHR30154:SF53">
    <property type="entry name" value="HTH-TYPE TRANSCRIPTIONAL REGULATOR LRPC"/>
    <property type="match status" value="1"/>
</dbReference>
<name>A0A4R3MWQ5_9GAMM</name>
<keyword evidence="1" id="KW-0805">Transcription regulation</keyword>
<evidence type="ECO:0000256" key="2">
    <source>
        <dbReference type="ARBA" id="ARBA00023125"/>
    </source>
</evidence>
<dbReference type="InterPro" id="IPR019885">
    <property type="entry name" value="Tscrpt_reg_HTH_AsnC-type_CS"/>
</dbReference>
<dbReference type="InterPro" id="IPR036390">
    <property type="entry name" value="WH_DNA-bd_sf"/>
</dbReference>
<reference evidence="5 6" key="1">
    <citation type="submission" date="2019-03" db="EMBL/GenBank/DDBJ databases">
        <title>Genomic Encyclopedia of Type Strains, Phase IV (KMG-IV): sequencing the most valuable type-strain genomes for metagenomic binning, comparative biology and taxonomic classification.</title>
        <authorList>
            <person name="Goeker M."/>
        </authorList>
    </citation>
    <scope>NUCLEOTIDE SEQUENCE [LARGE SCALE GENOMIC DNA]</scope>
    <source>
        <strain evidence="5 6">DSM 13605</strain>
    </source>
</reference>
<dbReference type="EMBL" id="SMAP01000010">
    <property type="protein sequence ID" value="TCT21018.1"/>
    <property type="molecule type" value="Genomic_DNA"/>
</dbReference>
<keyword evidence="6" id="KW-1185">Reference proteome</keyword>
<dbReference type="PROSITE" id="PS50956">
    <property type="entry name" value="HTH_ASNC_2"/>
    <property type="match status" value="1"/>
</dbReference>
<evidence type="ECO:0000259" key="4">
    <source>
        <dbReference type="PROSITE" id="PS50956"/>
    </source>
</evidence>
<keyword evidence="2" id="KW-0238">DNA-binding</keyword>
<organism evidence="5 6">
    <name type="scientific">Thermomonas haemolytica</name>
    <dbReference type="NCBI Taxonomy" id="141949"/>
    <lineage>
        <taxon>Bacteria</taxon>
        <taxon>Pseudomonadati</taxon>
        <taxon>Pseudomonadota</taxon>
        <taxon>Gammaproteobacteria</taxon>
        <taxon>Lysobacterales</taxon>
        <taxon>Lysobacteraceae</taxon>
        <taxon>Thermomonas</taxon>
    </lineage>
</organism>
<dbReference type="PRINTS" id="PR00033">
    <property type="entry name" value="HTHASNC"/>
</dbReference>
<accession>A0A4R3MWQ5</accession>
<evidence type="ECO:0000256" key="1">
    <source>
        <dbReference type="ARBA" id="ARBA00023015"/>
    </source>
</evidence>
<keyword evidence="3" id="KW-0804">Transcription</keyword>
<dbReference type="GO" id="GO:0005829">
    <property type="term" value="C:cytosol"/>
    <property type="evidence" value="ECO:0007669"/>
    <property type="project" value="TreeGrafter"/>
</dbReference>
<comment type="caution">
    <text evidence="5">The sequence shown here is derived from an EMBL/GenBank/DDBJ whole genome shotgun (WGS) entry which is preliminary data.</text>
</comment>
<dbReference type="InterPro" id="IPR019887">
    <property type="entry name" value="Tscrpt_reg_AsnC/Lrp_C"/>
</dbReference>
<dbReference type="PANTHER" id="PTHR30154">
    <property type="entry name" value="LEUCINE-RESPONSIVE REGULATORY PROTEIN"/>
    <property type="match status" value="1"/>
</dbReference>
<evidence type="ECO:0000313" key="5">
    <source>
        <dbReference type="EMBL" id="TCT21018.1"/>
    </source>
</evidence>
<dbReference type="Pfam" id="PF01037">
    <property type="entry name" value="AsnC_trans_reg"/>
    <property type="match status" value="1"/>
</dbReference>
<sequence length="157" mass="17421">MTSNLGESTLCFVDMRISAADEQLLSLLREDARAATADIARRLGLSRTTVQNRIARLEQQGVIRGYTVRIDDELERNRIRAHILITLRPKQMAAVVKALQGMHEVRVLYSISGDNDLIALAVTATVGEMDVLTDRIGAIDGVERTNTSIILSTKFER</sequence>
<dbReference type="GO" id="GO:0043200">
    <property type="term" value="P:response to amino acid"/>
    <property type="evidence" value="ECO:0007669"/>
    <property type="project" value="TreeGrafter"/>
</dbReference>
<dbReference type="AlphaFoldDB" id="A0A4R3MWQ5"/>
<dbReference type="InterPro" id="IPR011008">
    <property type="entry name" value="Dimeric_a/b-barrel"/>
</dbReference>
<dbReference type="PROSITE" id="PS00519">
    <property type="entry name" value="HTH_ASNC_1"/>
    <property type="match status" value="1"/>
</dbReference>
<gene>
    <name evidence="5" type="ORF">EDC34_11069</name>
</gene>
<dbReference type="Pfam" id="PF13412">
    <property type="entry name" value="HTH_24"/>
    <property type="match status" value="1"/>
</dbReference>
<dbReference type="SUPFAM" id="SSF46785">
    <property type="entry name" value="Winged helix' DNA-binding domain"/>
    <property type="match status" value="1"/>
</dbReference>
<dbReference type="GO" id="GO:0006355">
    <property type="term" value="P:regulation of DNA-templated transcription"/>
    <property type="evidence" value="ECO:0007669"/>
    <property type="project" value="UniProtKB-ARBA"/>
</dbReference>
<evidence type="ECO:0000313" key="6">
    <source>
        <dbReference type="Proteomes" id="UP000295414"/>
    </source>
</evidence>
<dbReference type="Proteomes" id="UP000295414">
    <property type="component" value="Unassembled WGS sequence"/>
</dbReference>
<dbReference type="Gene3D" id="1.10.10.10">
    <property type="entry name" value="Winged helix-like DNA-binding domain superfamily/Winged helix DNA-binding domain"/>
    <property type="match status" value="1"/>
</dbReference>
<dbReference type="GO" id="GO:0043565">
    <property type="term" value="F:sequence-specific DNA binding"/>
    <property type="evidence" value="ECO:0007669"/>
    <property type="project" value="InterPro"/>
</dbReference>
<dbReference type="SMART" id="SM00344">
    <property type="entry name" value="HTH_ASNC"/>
    <property type="match status" value="1"/>
</dbReference>
<dbReference type="InterPro" id="IPR036388">
    <property type="entry name" value="WH-like_DNA-bd_sf"/>
</dbReference>
<protein>
    <submittedName>
        <fullName evidence="5">AsnC family transcriptional regulator</fullName>
    </submittedName>
</protein>
<feature type="domain" description="HTH asnC-type" evidence="4">
    <location>
        <begin position="17"/>
        <end position="79"/>
    </location>
</feature>